<evidence type="ECO:0000256" key="1">
    <source>
        <dbReference type="SAM" id="Phobius"/>
    </source>
</evidence>
<evidence type="ECO:0000313" key="3">
    <source>
        <dbReference type="Proteomes" id="UP000633219"/>
    </source>
</evidence>
<dbReference type="AlphaFoldDB" id="A0A936YJJ0"/>
<gene>
    <name evidence="2" type="ORF">JJB09_05640</name>
</gene>
<feature type="transmembrane region" description="Helical" evidence="1">
    <location>
        <begin position="27"/>
        <end position="44"/>
    </location>
</feature>
<feature type="transmembrane region" description="Helical" evidence="1">
    <location>
        <begin position="81"/>
        <end position="101"/>
    </location>
</feature>
<feature type="transmembrane region" description="Helical" evidence="1">
    <location>
        <begin position="50"/>
        <end position="69"/>
    </location>
</feature>
<dbReference type="PANTHER" id="PTHR34980">
    <property type="entry name" value="INNER MEMBRANE PROTEIN-RELATED-RELATED"/>
    <property type="match status" value="1"/>
</dbReference>
<accession>A0A936YJJ0</accession>
<dbReference type="InterPro" id="IPR008523">
    <property type="entry name" value="DUF805"/>
</dbReference>
<protein>
    <submittedName>
        <fullName evidence="2">DUF805 domain-containing protein</fullName>
    </submittedName>
</protein>
<reference evidence="2" key="1">
    <citation type="submission" date="2021-01" db="EMBL/GenBank/DDBJ databases">
        <title>Rhizobium sp. strain KVB221 16S ribosomal RNA gene Genome sequencing and assembly.</title>
        <authorList>
            <person name="Kang M."/>
        </authorList>
    </citation>
    <scope>NUCLEOTIDE SEQUENCE</scope>
    <source>
        <strain evidence="2">KVB221</strain>
    </source>
</reference>
<dbReference type="Proteomes" id="UP000633219">
    <property type="component" value="Unassembled WGS sequence"/>
</dbReference>
<organism evidence="2 3">
    <name type="scientific">Rhizobium setariae</name>
    <dbReference type="NCBI Taxonomy" id="2801340"/>
    <lineage>
        <taxon>Bacteria</taxon>
        <taxon>Pseudomonadati</taxon>
        <taxon>Pseudomonadota</taxon>
        <taxon>Alphaproteobacteria</taxon>
        <taxon>Hyphomicrobiales</taxon>
        <taxon>Rhizobiaceae</taxon>
        <taxon>Rhizobium/Agrobacterium group</taxon>
        <taxon>Rhizobium</taxon>
    </lineage>
</organism>
<dbReference type="RefSeq" id="WP_201654454.1">
    <property type="nucleotide sequence ID" value="NZ_JAEQNC010000003.1"/>
</dbReference>
<keyword evidence="1" id="KW-0472">Membrane</keyword>
<keyword evidence="1" id="KW-0812">Transmembrane</keyword>
<dbReference type="Pfam" id="PF05656">
    <property type="entry name" value="DUF805"/>
    <property type="match status" value="1"/>
</dbReference>
<proteinExistence type="predicted"/>
<keyword evidence="3" id="KW-1185">Reference proteome</keyword>
<dbReference type="EMBL" id="JAEQNC010000003">
    <property type="protein sequence ID" value="MBL0371504.1"/>
    <property type="molecule type" value="Genomic_DNA"/>
</dbReference>
<sequence>MNFTDAVKTVLTLKYADFGGRASRSEFWWYVLFVIIASVVLGIVDNLIGIPLVGLLFSLATLIPGLAVSIRRLHDKDKSGWWILICLVPLIGGILLIYWYATEGTPGDNQFGNEPVA</sequence>
<evidence type="ECO:0000313" key="2">
    <source>
        <dbReference type="EMBL" id="MBL0371504.1"/>
    </source>
</evidence>
<keyword evidence="1" id="KW-1133">Transmembrane helix</keyword>
<dbReference type="GO" id="GO:0005886">
    <property type="term" value="C:plasma membrane"/>
    <property type="evidence" value="ECO:0007669"/>
    <property type="project" value="TreeGrafter"/>
</dbReference>
<comment type="caution">
    <text evidence="2">The sequence shown here is derived from an EMBL/GenBank/DDBJ whole genome shotgun (WGS) entry which is preliminary data.</text>
</comment>
<name>A0A936YJJ0_9HYPH</name>
<dbReference type="PANTHER" id="PTHR34980:SF2">
    <property type="entry name" value="INNER MEMBRANE PROTEIN YHAH-RELATED"/>
    <property type="match status" value="1"/>
</dbReference>